<reference evidence="1" key="1">
    <citation type="submission" date="2018-05" db="EMBL/GenBank/DDBJ databases">
        <authorList>
            <person name="Lanie J.A."/>
            <person name="Ng W.-L."/>
            <person name="Kazmierczak K.M."/>
            <person name="Andrzejewski T.M."/>
            <person name="Davidsen T.M."/>
            <person name="Wayne K.J."/>
            <person name="Tettelin H."/>
            <person name="Glass J.I."/>
            <person name="Rusch D."/>
            <person name="Podicherti R."/>
            <person name="Tsui H.-C.T."/>
            <person name="Winkler M.E."/>
        </authorList>
    </citation>
    <scope>NUCLEOTIDE SEQUENCE</scope>
</reference>
<dbReference type="Gene3D" id="2.60.40.4070">
    <property type="match status" value="1"/>
</dbReference>
<sequence>NITSGISVSPLSFARHILEDPVRPGLLYLGTENAMYISFNDGEKWQPFMTNMPAAPMYWIAVQEHFNDLVVGTYGRGIWIMDDITPLQQLTADVVSASAHLFKPRPAYRFQPITEPMKMFDDQSDGDDPPAAASINYWLREATEDSVNIRIVNAFGNTVRTLPGTGKAGINRVWWNLWGEPTTQIKLRTKPQFADWVELDEDRTRNALVGRITRLAPPGTYTVLLEVAGQEYMQTLVVHKDPHSEGTESDIDAQTAMVRSLQEDMNTAADLVNRIELVRRQIYDLKSLLKDRTDAGQIVGAVDLLDGKLIGVEEKMIQMKRSGTGQDVIRWPSMLGSR</sequence>
<dbReference type="SUPFAM" id="SSF50939">
    <property type="entry name" value="Sialidases"/>
    <property type="match status" value="1"/>
</dbReference>
<evidence type="ECO:0008006" key="2">
    <source>
        <dbReference type="Google" id="ProtNLM"/>
    </source>
</evidence>
<protein>
    <recommendedName>
        <fullName evidence="2">Sialidase</fullName>
    </recommendedName>
</protein>
<feature type="non-terminal residue" evidence="1">
    <location>
        <position position="1"/>
    </location>
</feature>
<accession>A0A382Q059</accession>
<feature type="non-terminal residue" evidence="1">
    <location>
        <position position="338"/>
    </location>
</feature>
<dbReference type="InterPro" id="IPR036278">
    <property type="entry name" value="Sialidase_sf"/>
</dbReference>
<evidence type="ECO:0000313" key="1">
    <source>
        <dbReference type="EMBL" id="SVC78278.1"/>
    </source>
</evidence>
<name>A0A382Q059_9ZZZZ</name>
<organism evidence="1">
    <name type="scientific">marine metagenome</name>
    <dbReference type="NCBI Taxonomy" id="408172"/>
    <lineage>
        <taxon>unclassified sequences</taxon>
        <taxon>metagenomes</taxon>
        <taxon>ecological metagenomes</taxon>
    </lineage>
</organism>
<proteinExistence type="predicted"/>
<dbReference type="Gene3D" id="2.130.10.10">
    <property type="entry name" value="YVTN repeat-like/Quinoprotein amine dehydrogenase"/>
    <property type="match status" value="1"/>
</dbReference>
<dbReference type="EMBL" id="UINC01110638">
    <property type="protein sequence ID" value="SVC78278.1"/>
    <property type="molecule type" value="Genomic_DNA"/>
</dbReference>
<dbReference type="InterPro" id="IPR015943">
    <property type="entry name" value="WD40/YVTN_repeat-like_dom_sf"/>
</dbReference>
<gene>
    <name evidence="1" type="ORF">METZ01_LOCUS331132</name>
</gene>
<dbReference type="AlphaFoldDB" id="A0A382Q059"/>